<sequence>MVEQADLLLDRLRNQEICDWNNDWKLITFFIGGNDLCDFCTDMQKHDPANFVGWIRDTLDRLYNANLPRTLINLALVLDVRPAKELKNGNFICGLLQKRACPCAAYPTEEQEKILNEWIPQYQQGVVDLINSGRYDGRDDFTVVVQPFMAKTVPPRKADKIDFSYFSPDCFHFSGKGHSVASLSLWNNMFESVGTKKYSWHQGEGFECPTQDHPFIYTSKNSI</sequence>
<dbReference type="InterPro" id="IPR001087">
    <property type="entry name" value="GDSL"/>
</dbReference>
<dbReference type="OrthoDB" id="10265800at2759"/>
<dbReference type="GO" id="GO:0004622">
    <property type="term" value="F:phosphatidylcholine lysophospholipase activity"/>
    <property type="evidence" value="ECO:0007669"/>
    <property type="project" value="TreeGrafter"/>
</dbReference>
<dbReference type="PANTHER" id="PTHR21325">
    <property type="entry name" value="PHOSPHOLIPASE B, PLB1"/>
    <property type="match status" value="1"/>
</dbReference>
<proteinExistence type="predicted"/>
<organism evidence="2 3">
    <name type="scientific">Adineta steineri</name>
    <dbReference type="NCBI Taxonomy" id="433720"/>
    <lineage>
        <taxon>Eukaryota</taxon>
        <taxon>Metazoa</taxon>
        <taxon>Spiralia</taxon>
        <taxon>Gnathifera</taxon>
        <taxon>Rotifera</taxon>
        <taxon>Eurotatoria</taxon>
        <taxon>Bdelloidea</taxon>
        <taxon>Adinetida</taxon>
        <taxon>Adinetidae</taxon>
        <taxon>Adineta</taxon>
    </lineage>
</organism>
<dbReference type="Proteomes" id="UP000663832">
    <property type="component" value="Unassembled WGS sequence"/>
</dbReference>
<dbReference type="PANTHER" id="PTHR21325:SF31">
    <property type="entry name" value="GH22081P-RELATED"/>
    <property type="match status" value="1"/>
</dbReference>
<keyword evidence="3" id="KW-1185">Reference proteome</keyword>
<dbReference type="AlphaFoldDB" id="A0A815X3V8"/>
<evidence type="ECO:0000313" key="3">
    <source>
        <dbReference type="Proteomes" id="UP000663832"/>
    </source>
</evidence>
<dbReference type="Pfam" id="PF00657">
    <property type="entry name" value="Lipase_GDSL"/>
    <property type="match status" value="1"/>
</dbReference>
<dbReference type="InterPro" id="IPR036514">
    <property type="entry name" value="SGNH_hydro_sf"/>
</dbReference>
<dbReference type="GO" id="GO:0006644">
    <property type="term" value="P:phospholipid metabolic process"/>
    <property type="evidence" value="ECO:0007669"/>
    <property type="project" value="TreeGrafter"/>
</dbReference>
<accession>A0A815X3V8</accession>
<dbReference type="Gene3D" id="3.40.50.1110">
    <property type="entry name" value="SGNH hydrolase"/>
    <property type="match status" value="1"/>
</dbReference>
<evidence type="ECO:0000313" key="1">
    <source>
        <dbReference type="EMBL" id="CAF1264138.1"/>
    </source>
</evidence>
<dbReference type="GO" id="GO:0004623">
    <property type="term" value="F:phospholipase A2 activity"/>
    <property type="evidence" value="ECO:0007669"/>
    <property type="project" value="TreeGrafter"/>
</dbReference>
<evidence type="ECO:0000313" key="2">
    <source>
        <dbReference type="EMBL" id="CAF1552397.1"/>
    </source>
</evidence>
<protein>
    <submittedName>
        <fullName evidence="2">Uncharacterized protein</fullName>
    </submittedName>
</protein>
<dbReference type="EMBL" id="CAJNOI010000386">
    <property type="protein sequence ID" value="CAF1264138.1"/>
    <property type="molecule type" value="Genomic_DNA"/>
</dbReference>
<reference evidence="2" key="1">
    <citation type="submission" date="2021-02" db="EMBL/GenBank/DDBJ databases">
        <authorList>
            <person name="Nowell W R."/>
        </authorList>
    </citation>
    <scope>NUCLEOTIDE SEQUENCE</scope>
</reference>
<dbReference type="GO" id="GO:0031526">
    <property type="term" value="C:brush border membrane"/>
    <property type="evidence" value="ECO:0007669"/>
    <property type="project" value="TreeGrafter"/>
</dbReference>
<dbReference type="Proteomes" id="UP000663877">
    <property type="component" value="Unassembled WGS sequence"/>
</dbReference>
<dbReference type="EMBL" id="CAJNOM010000732">
    <property type="protein sequence ID" value="CAF1552397.1"/>
    <property type="molecule type" value="Genomic_DNA"/>
</dbReference>
<dbReference type="InterPro" id="IPR038885">
    <property type="entry name" value="PLB1"/>
</dbReference>
<dbReference type="SUPFAM" id="SSF52266">
    <property type="entry name" value="SGNH hydrolase"/>
    <property type="match status" value="1"/>
</dbReference>
<comment type="caution">
    <text evidence="2">The sequence shown here is derived from an EMBL/GenBank/DDBJ whole genome shotgun (WGS) entry which is preliminary data.</text>
</comment>
<gene>
    <name evidence="1" type="ORF">BJG266_LOCUS30289</name>
    <name evidence="2" type="ORF">QVE165_LOCUS47193</name>
</gene>
<name>A0A815X3V8_9BILA</name>
<dbReference type="GO" id="GO:0050253">
    <property type="term" value="F:retinyl-palmitate esterase activity"/>
    <property type="evidence" value="ECO:0007669"/>
    <property type="project" value="TreeGrafter"/>
</dbReference>